<dbReference type="GO" id="GO:0052855">
    <property type="term" value="F:ADP-dependent NAD(P)H-hydrate dehydratase activity"/>
    <property type="evidence" value="ECO:0007669"/>
    <property type="project" value="UniProtKB-UniRule"/>
</dbReference>
<evidence type="ECO:0000256" key="19">
    <source>
        <dbReference type="PIRNR" id="PIRNR017184"/>
    </source>
</evidence>
<evidence type="ECO:0000256" key="16">
    <source>
        <dbReference type="ARBA" id="ARBA00049209"/>
    </source>
</evidence>
<evidence type="ECO:0000259" key="21">
    <source>
        <dbReference type="PROSITE" id="PS51385"/>
    </source>
</evidence>
<comment type="similarity">
    <text evidence="4 19">In the C-terminal section; belongs to the NnrD/CARKD family.</text>
</comment>
<name>A0A7X9RUR7_9BACT</name>
<feature type="binding site" evidence="18">
    <location>
        <position position="124"/>
    </location>
    <ligand>
        <name>K(+)</name>
        <dbReference type="ChEBI" id="CHEBI:29103"/>
    </ligand>
</feature>
<evidence type="ECO:0000256" key="5">
    <source>
        <dbReference type="ARBA" id="ARBA00022723"/>
    </source>
</evidence>
<keyword evidence="8 17" id="KW-0521">NADP</keyword>
<evidence type="ECO:0000256" key="14">
    <source>
        <dbReference type="ARBA" id="ARBA00025153"/>
    </source>
</evidence>
<comment type="similarity">
    <text evidence="17">Belongs to the NnrD/CARKD family.</text>
</comment>
<dbReference type="PIRSF" id="PIRSF017184">
    <property type="entry name" value="Nnr"/>
    <property type="match status" value="1"/>
</dbReference>
<evidence type="ECO:0000256" key="18">
    <source>
        <dbReference type="HAMAP-Rule" id="MF_01966"/>
    </source>
</evidence>
<dbReference type="InterPro" id="IPR004443">
    <property type="entry name" value="YjeF_N_dom"/>
</dbReference>
<accession>A0A7X9RUR7</accession>
<dbReference type="SUPFAM" id="SSF53613">
    <property type="entry name" value="Ribokinase-like"/>
    <property type="match status" value="1"/>
</dbReference>
<keyword evidence="7 17" id="KW-0067">ATP-binding</keyword>
<dbReference type="PANTHER" id="PTHR12592">
    <property type="entry name" value="ATP-DEPENDENT (S)-NAD(P)H-HYDRATE DEHYDRATASE FAMILY MEMBER"/>
    <property type="match status" value="1"/>
</dbReference>
<keyword evidence="12 17" id="KW-0456">Lyase</keyword>
<keyword evidence="10 17" id="KW-0520">NAD</keyword>
<comment type="cofactor">
    <cofactor evidence="17">
        <name>Mg(2+)</name>
        <dbReference type="ChEBI" id="CHEBI:18420"/>
    </cofactor>
</comment>
<dbReference type="EMBL" id="JABANE010000034">
    <property type="protein sequence ID" value="NME69075.1"/>
    <property type="molecule type" value="Genomic_DNA"/>
</dbReference>
<evidence type="ECO:0000256" key="17">
    <source>
        <dbReference type="HAMAP-Rule" id="MF_01965"/>
    </source>
</evidence>
<keyword evidence="23" id="KW-1185">Reference proteome</keyword>
<comment type="subunit">
    <text evidence="17">Homotetramer.</text>
</comment>
<feature type="binding site" evidence="18">
    <location>
        <position position="58"/>
    </location>
    <ligand>
        <name>K(+)</name>
        <dbReference type="ChEBI" id="CHEBI:29103"/>
    </ligand>
</feature>
<dbReference type="PANTHER" id="PTHR12592:SF0">
    <property type="entry name" value="ATP-DEPENDENT (S)-NAD(P)H-HYDRATE DEHYDRATASE"/>
    <property type="match status" value="1"/>
</dbReference>
<sequence length="501" mass="54940">MKLFTAEQIRAWDKYTIENEPISSIDLMERAATKLTDWYLENCSNFKEVTIFCGVGNNGGDGLVMGRLLSNEGFNVTCYIVHFSENQSKDFQENLERLPKRVALHHIKTEVDIPSLDQDTVIIDCIFGSGLSRAPKGITQQTIVRINQSNSPVISVDIASGLYADHYASHFQTIIEADITLTLETPKLSMLFVENAKNVGEMIVLPIQLSEQYLSETVSNHFFSTDDVIKQLYKPRSKFDHKGKFGNTLLVGGSKGMMGAIQLATKAALRSGTGKTTALVPSCGYEIMQATLPEAMCIADPSRNHIVASTLLKNFTAIGIGPGLGQHDQTRKAVRSIIEDFEKPIVLDADALNLLSENEEWWNFIPENSILTPHVGEFERLTGVHYVQSFDRVEAARKMAIHRHIIIVLKGANTAICLPNGEVHFNSTGNPGLAKGGSGDALLGIITGLLSQKYTPKDAALLGVYLHGKAADIAVQDRGYESLITTDVIDCLGKAFISLLE</sequence>
<feature type="binding site" evidence="18">
    <location>
        <position position="157"/>
    </location>
    <ligand>
        <name>(6S)-NADPHX</name>
        <dbReference type="ChEBI" id="CHEBI:64076"/>
    </ligand>
</feature>
<comment type="caution">
    <text evidence="22">The sequence shown here is derived from an EMBL/GenBank/DDBJ whole genome shotgun (WGS) entry which is preliminary data.</text>
</comment>
<dbReference type="HAMAP" id="MF_01965">
    <property type="entry name" value="NADHX_dehydratase"/>
    <property type="match status" value="1"/>
</dbReference>
<dbReference type="Pfam" id="PF03853">
    <property type="entry name" value="YjeF_N"/>
    <property type="match status" value="1"/>
</dbReference>
<dbReference type="InterPro" id="IPR000631">
    <property type="entry name" value="CARKD"/>
</dbReference>
<evidence type="ECO:0000256" key="7">
    <source>
        <dbReference type="ARBA" id="ARBA00022840"/>
    </source>
</evidence>
<dbReference type="GO" id="GO:0052856">
    <property type="term" value="F:NAD(P)HX epimerase activity"/>
    <property type="evidence" value="ECO:0007669"/>
    <property type="project" value="UniProtKB-UniRule"/>
</dbReference>
<evidence type="ECO:0000256" key="6">
    <source>
        <dbReference type="ARBA" id="ARBA00022741"/>
    </source>
</evidence>
<feature type="binding site" evidence="17">
    <location>
        <position position="323"/>
    </location>
    <ligand>
        <name>(6S)-NADPHX</name>
        <dbReference type="ChEBI" id="CHEBI:64076"/>
    </ligand>
</feature>
<evidence type="ECO:0000259" key="20">
    <source>
        <dbReference type="PROSITE" id="PS51383"/>
    </source>
</evidence>
<feature type="binding site" evidence="18">
    <location>
        <begin position="128"/>
        <end position="134"/>
    </location>
    <ligand>
        <name>(6S)-NADPHX</name>
        <dbReference type="ChEBI" id="CHEBI:64076"/>
    </ligand>
</feature>
<organism evidence="22 23">
    <name type="scientific">Flammeovirga aprica JL-4</name>
    <dbReference type="NCBI Taxonomy" id="694437"/>
    <lineage>
        <taxon>Bacteria</taxon>
        <taxon>Pseudomonadati</taxon>
        <taxon>Bacteroidota</taxon>
        <taxon>Cytophagia</taxon>
        <taxon>Cytophagales</taxon>
        <taxon>Flammeovirgaceae</taxon>
        <taxon>Flammeovirga</taxon>
    </lineage>
</organism>
<comment type="catalytic activity">
    <reaction evidence="2 18 19">
        <text>(6R)-NADPHX = (6S)-NADPHX</text>
        <dbReference type="Rhea" id="RHEA:32227"/>
        <dbReference type="ChEBI" id="CHEBI:64076"/>
        <dbReference type="ChEBI" id="CHEBI:64077"/>
        <dbReference type="EC" id="5.1.99.6"/>
    </reaction>
</comment>
<evidence type="ECO:0000256" key="15">
    <source>
        <dbReference type="ARBA" id="ARBA00048238"/>
    </source>
</evidence>
<dbReference type="GO" id="GO:0046496">
    <property type="term" value="P:nicotinamide nucleotide metabolic process"/>
    <property type="evidence" value="ECO:0007669"/>
    <property type="project" value="UniProtKB-UniRule"/>
</dbReference>
<dbReference type="Gene3D" id="3.40.1190.20">
    <property type="match status" value="1"/>
</dbReference>
<dbReference type="RefSeq" id="WP_169657360.1">
    <property type="nucleotide sequence ID" value="NZ_JABANE010000034.1"/>
</dbReference>
<keyword evidence="13" id="KW-0511">Multifunctional enzyme</keyword>
<keyword evidence="6 17" id="KW-0547">Nucleotide-binding</keyword>
<evidence type="ECO:0000256" key="4">
    <source>
        <dbReference type="ARBA" id="ARBA00009524"/>
    </source>
</evidence>
<dbReference type="CDD" id="cd01171">
    <property type="entry name" value="YXKO-related"/>
    <property type="match status" value="1"/>
</dbReference>
<dbReference type="HAMAP" id="MF_01966">
    <property type="entry name" value="NADHX_epimerase"/>
    <property type="match status" value="1"/>
</dbReference>
<dbReference type="Gene3D" id="3.40.50.10260">
    <property type="entry name" value="YjeF N-terminal domain"/>
    <property type="match status" value="1"/>
</dbReference>
<protein>
    <recommendedName>
        <fullName evidence="19">Bifunctional NAD(P)H-hydrate repair enzyme</fullName>
    </recommendedName>
    <alternativeName>
        <fullName evidence="19">Nicotinamide nucleotide repair protein</fullName>
    </alternativeName>
    <domain>
        <recommendedName>
            <fullName evidence="19">ADP-dependent (S)-NAD(P)H-hydrate dehydratase</fullName>
            <ecNumber evidence="19">4.2.1.136</ecNumber>
        </recommendedName>
        <alternativeName>
            <fullName evidence="19">ADP-dependent NAD(P)HX dehydratase</fullName>
        </alternativeName>
    </domain>
    <domain>
        <recommendedName>
            <fullName evidence="19">NAD(P)H-hydrate epimerase</fullName>
            <ecNumber evidence="19">5.1.99.6</ecNumber>
        </recommendedName>
    </domain>
</protein>
<feature type="binding site" evidence="17">
    <location>
        <position position="260"/>
    </location>
    <ligand>
        <name>(6S)-NADPHX</name>
        <dbReference type="ChEBI" id="CHEBI:64076"/>
    </ligand>
</feature>
<dbReference type="PROSITE" id="PS51385">
    <property type="entry name" value="YJEF_N"/>
    <property type="match status" value="1"/>
</dbReference>
<dbReference type="InterPro" id="IPR029056">
    <property type="entry name" value="Ribokinase-like"/>
</dbReference>
<dbReference type="InterPro" id="IPR036652">
    <property type="entry name" value="YjeF_N_dom_sf"/>
</dbReference>
<comment type="function">
    <text evidence="18">Catalyzes the epimerization of the S- and R-forms of NAD(P)HX, a damaged form of NAD(P)H that is a result of enzymatic or heat-dependent hydration. This is a prerequisite for the S-specific NAD(P)H-hydrate dehydratase to allow the repair of both epimers of NAD(P)HX.</text>
</comment>
<comment type="caution">
    <text evidence="18">Lacks conserved residue(s) required for the propagation of feature annotation.</text>
</comment>
<dbReference type="Pfam" id="PF01256">
    <property type="entry name" value="Carb_kinase"/>
    <property type="match status" value="1"/>
</dbReference>
<dbReference type="InterPro" id="IPR030677">
    <property type="entry name" value="Nnr"/>
</dbReference>
<dbReference type="EC" id="5.1.99.6" evidence="19"/>
<feature type="binding site" evidence="18">
    <location>
        <begin position="57"/>
        <end position="61"/>
    </location>
    <ligand>
        <name>(6S)-NADPHX</name>
        <dbReference type="ChEBI" id="CHEBI:64076"/>
    </ligand>
</feature>
<comment type="function">
    <text evidence="17">Catalyzes the dehydration of the S-form of NAD(P)HX at the expense of ADP, which is converted to AMP. Together with NAD(P)HX epimerase, which catalyzes the epimerization of the S- and R-forms, the enzyme allows the repair of both epimers of NAD(P)HX, a damaged form of NAD(P)H that is a result of enzymatic or heat-dependent hydration.</text>
</comment>
<dbReference type="SUPFAM" id="SSF64153">
    <property type="entry name" value="YjeF N-terminal domain-like"/>
    <property type="match status" value="1"/>
</dbReference>
<comment type="similarity">
    <text evidence="3 19">In the N-terminal section; belongs to the NnrE/AIBP family.</text>
</comment>
<feature type="binding site" evidence="17">
    <location>
        <position position="374"/>
    </location>
    <ligand>
        <name>(6S)-NADPHX</name>
        <dbReference type="ChEBI" id="CHEBI:64076"/>
    </ligand>
</feature>
<evidence type="ECO:0000256" key="8">
    <source>
        <dbReference type="ARBA" id="ARBA00022857"/>
    </source>
</evidence>
<comment type="similarity">
    <text evidence="18">Belongs to the NnrE/AIBP family.</text>
</comment>
<feature type="binding site" evidence="17">
    <location>
        <begin position="410"/>
        <end position="414"/>
    </location>
    <ligand>
        <name>AMP</name>
        <dbReference type="ChEBI" id="CHEBI:456215"/>
    </ligand>
</feature>
<feature type="domain" description="YjeF C-terminal" evidence="20">
    <location>
        <begin position="225"/>
        <end position="499"/>
    </location>
</feature>
<evidence type="ECO:0000256" key="3">
    <source>
        <dbReference type="ARBA" id="ARBA00006001"/>
    </source>
</evidence>
<dbReference type="NCBIfam" id="TIGR00196">
    <property type="entry name" value="yjeF_cterm"/>
    <property type="match status" value="1"/>
</dbReference>
<dbReference type="PROSITE" id="PS51383">
    <property type="entry name" value="YJEF_C_3"/>
    <property type="match status" value="1"/>
</dbReference>
<evidence type="ECO:0000256" key="12">
    <source>
        <dbReference type="ARBA" id="ARBA00023239"/>
    </source>
</evidence>
<keyword evidence="11 18" id="KW-0413">Isomerase</keyword>
<dbReference type="AlphaFoldDB" id="A0A7X9RUR7"/>
<comment type="function">
    <text evidence="14 19">Bifunctional enzyme that catalyzes the epimerization of the S- and R-forms of NAD(P)HX and the dehydration of the S-form of NAD(P)HX at the expense of ADP, which is converted to AMP. This allows the repair of both epimers of NAD(P)HX, a damaged form of NAD(P)H that is a result of enzymatic or heat-dependent hydration.</text>
</comment>
<comment type="cofactor">
    <cofactor evidence="18 19">
        <name>K(+)</name>
        <dbReference type="ChEBI" id="CHEBI:29103"/>
    </cofactor>
    <text evidence="18 19">Binds 1 potassium ion per subunit.</text>
</comment>
<dbReference type="EC" id="4.2.1.136" evidence="19"/>
<evidence type="ECO:0000256" key="13">
    <source>
        <dbReference type="ARBA" id="ARBA00023268"/>
    </source>
</evidence>
<evidence type="ECO:0000256" key="2">
    <source>
        <dbReference type="ARBA" id="ARBA00000909"/>
    </source>
</evidence>
<feature type="binding site" evidence="17">
    <location>
        <position position="440"/>
    </location>
    <ligand>
        <name>(6S)-NADPHX</name>
        <dbReference type="ChEBI" id="CHEBI:64076"/>
    </ligand>
</feature>
<gene>
    <name evidence="17" type="primary">nnrD</name>
    <name evidence="18" type="synonym">nnrE</name>
    <name evidence="22" type="ORF">HHU12_13960</name>
</gene>
<keyword evidence="5 18" id="KW-0479">Metal-binding</keyword>
<evidence type="ECO:0000256" key="1">
    <source>
        <dbReference type="ARBA" id="ARBA00000013"/>
    </source>
</evidence>
<evidence type="ECO:0000256" key="9">
    <source>
        <dbReference type="ARBA" id="ARBA00022958"/>
    </source>
</evidence>
<feature type="binding site" evidence="18">
    <location>
        <position position="160"/>
    </location>
    <ligand>
        <name>K(+)</name>
        <dbReference type="ChEBI" id="CHEBI:29103"/>
    </ligand>
</feature>
<evidence type="ECO:0000256" key="11">
    <source>
        <dbReference type="ARBA" id="ARBA00023235"/>
    </source>
</evidence>
<proteinExistence type="inferred from homology"/>
<evidence type="ECO:0000256" key="10">
    <source>
        <dbReference type="ARBA" id="ARBA00023027"/>
    </source>
</evidence>
<feature type="domain" description="YjeF N-terminal" evidence="21">
    <location>
        <begin position="9"/>
        <end position="215"/>
    </location>
</feature>
<reference evidence="22 23" key="1">
    <citation type="submission" date="2020-04" db="EMBL/GenBank/DDBJ databases">
        <title>Flammeovirga sp. SR4, a novel species isolated from seawater.</title>
        <authorList>
            <person name="Wang X."/>
        </authorList>
    </citation>
    <scope>NUCLEOTIDE SEQUENCE [LARGE SCALE GENOMIC DNA]</scope>
    <source>
        <strain evidence="22 23">ATCC 23126</strain>
    </source>
</reference>
<comment type="catalytic activity">
    <reaction evidence="16 17 19">
        <text>(6S)-NADPHX + ADP = AMP + phosphate + NADPH + H(+)</text>
        <dbReference type="Rhea" id="RHEA:32235"/>
        <dbReference type="ChEBI" id="CHEBI:15378"/>
        <dbReference type="ChEBI" id="CHEBI:43474"/>
        <dbReference type="ChEBI" id="CHEBI:57783"/>
        <dbReference type="ChEBI" id="CHEBI:64076"/>
        <dbReference type="ChEBI" id="CHEBI:456215"/>
        <dbReference type="ChEBI" id="CHEBI:456216"/>
        <dbReference type="EC" id="4.2.1.136"/>
    </reaction>
</comment>
<dbReference type="NCBIfam" id="TIGR00197">
    <property type="entry name" value="yjeF_nterm"/>
    <property type="match status" value="1"/>
</dbReference>
<dbReference type="Proteomes" id="UP000576082">
    <property type="component" value="Unassembled WGS sequence"/>
</dbReference>
<comment type="catalytic activity">
    <reaction evidence="15 17 19">
        <text>(6S)-NADHX + ADP = AMP + phosphate + NADH + H(+)</text>
        <dbReference type="Rhea" id="RHEA:32223"/>
        <dbReference type="ChEBI" id="CHEBI:15378"/>
        <dbReference type="ChEBI" id="CHEBI:43474"/>
        <dbReference type="ChEBI" id="CHEBI:57945"/>
        <dbReference type="ChEBI" id="CHEBI:64074"/>
        <dbReference type="ChEBI" id="CHEBI:456215"/>
        <dbReference type="ChEBI" id="CHEBI:456216"/>
        <dbReference type="EC" id="4.2.1.136"/>
    </reaction>
</comment>
<dbReference type="GO" id="GO:0046872">
    <property type="term" value="F:metal ion binding"/>
    <property type="evidence" value="ECO:0007669"/>
    <property type="project" value="UniProtKB-UniRule"/>
</dbReference>
<feature type="binding site" evidence="17">
    <location>
        <position position="439"/>
    </location>
    <ligand>
        <name>AMP</name>
        <dbReference type="ChEBI" id="CHEBI:456215"/>
    </ligand>
</feature>
<evidence type="ECO:0000313" key="23">
    <source>
        <dbReference type="Proteomes" id="UP000576082"/>
    </source>
</evidence>
<evidence type="ECO:0000313" key="22">
    <source>
        <dbReference type="EMBL" id="NME69075.1"/>
    </source>
</evidence>
<comment type="catalytic activity">
    <reaction evidence="1 18 19">
        <text>(6R)-NADHX = (6S)-NADHX</text>
        <dbReference type="Rhea" id="RHEA:32215"/>
        <dbReference type="ChEBI" id="CHEBI:64074"/>
        <dbReference type="ChEBI" id="CHEBI:64075"/>
        <dbReference type="EC" id="5.1.99.6"/>
    </reaction>
</comment>
<keyword evidence="9 18" id="KW-0630">Potassium</keyword>
<dbReference type="GO" id="GO:0005524">
    <property type="term" value="F:ATP binding"/>
    <property type="evidence" value="ECO:0007669"/>
    <property type="project" value="UniProtKB-UniRule"/>
</dbReference>
<dbReference type="GO" id="GO:0110051">
    <property type="term" value="P:metabolite repair"/>
    <property type="evidence" value="ECO:0007669"/>
    <property type="project" value="TreeGrafter"/>
</dbReference>